<dbReference type="Gene3D" id="2.60.120.260">
    <property type="entry name" value="Galactose-binding domain-like"/>
    <property type="match status" value="1"/>
</dbReference>
<dbReference type="InterPro" id="IPR050440">
    <property type="entry name" value="Laminin/Netrin_ECM"/>
</dbReference>
<evidence type="ECO:0000256" key="2">
    <source>
        <dbReference type="ARBA" id="ARBA00023292"/>
    </source>
</evidence>
<dbReference type="SMART" id="SM00136">
    <property type="entry name" value="LamNT"/>
    <property type="match status" value="1"/>
</dbReference>
<evidence type="ECO:0000259" key="3">
    <source>
        <dbReference type="PROSITE" id="PS51117"/>
    </source>
</evidence>
<accession>A0A4W5JQN6</accession>
<sequence length="191" mass="21551">MDAHPVSYINDQDMGTAWVSNILTGPEDMDQGLTITIDLVNGQYQVFYVILQFVGPQPEALHIQRRCSNSSSSSNSSSVETAWLDWQYMARDCSLFGLQNNGPLLRPDSVNCLQFPSDVPYSQGNITFSMLTPEPNLRPGYNDFYNTPALQQMVQATRVRIHLSGQYYTQNTGAPQRHRYYSVNEITISGR</sequence>
<dbReference type="PANTHER" id="PTHR10574">
    <property type="entry name" value="NETRIN/LAMININ-RELATED"/>
    <property type="match status" value="1"/>
</dbReference>
<keyword evidence="5" id="KW-1185">Reference proteome</keyword>
<dbReference type="InterPro" id="IPR008211">
    <property type="entry name" value="Laminin_N"/>
</dbReference>
<dbReference type="GO" id="GO:0005604">
    <property type="term" value="C:basement membrane"/>
    <property type="evidence" value="ECO:0007669"/>
    <property type="project" value="TreeGrafter"/>
</dbReference>
<evidence type="ECO:0000313" key="5">
    <source>
        <dbReference type="Proteomes" id="UP000314982"/>
    </source>
</evidence>
<keyword evidence="1" id="KW-1015">Disulfide bond</keyword>
<dbReference type="Pfam" id="PF00055">
    <property type="entry name" value="Laminin_N"/>
    <property type="match status" value="1"/>
</dbReference>
<dbReference type="GeneTree" id="ENSGT00940000158456"/>
<dbReference type="AlphaFoldDB" id="A0A4W5JQN6"/>
<organism evidence="4 5">
    <name type="scientific">Hucho hucho</name>
    <name type="common">huchen</name>
    <dbReference type="NCBI Taxonomy" id="62062"/>
    <lineage>
        <taxon>Eukaryota</taxon>
        <taxon>Metazoa</taxon>
        <taxon>Chordata</taxon>
        <taxon>Craniata</taxon>
        <taxon>Vertebrata</taxon>
        <taxon>Euteleostomi</taxon>
        <taxon>Actinopterygii</taxon>
        <taxon>Neopterygii</taxon>
        <taxon>Teleostei</taxon>
        <taxon>Protacanthopterygii</taxon>
        <taxon>Salmoniformes</taxon>
        <taxon>Salmonidae</taxon>
        <taxon>Salmoninae</taxon>
        <taxon>Hucho</taxon>
    </lineage>
</organism>
<dbReference type="STRING" id="62062.ENSHHUP00000005967"/>
<keyword evidence="2" id="KW-0424">Laminin EGF-like domain</keyword>
<dbReference type="Proteomes" id="UP000314982">
    <property type="component" value="Unassembled WGS sequence"/>
</dbReference>
<reference evidence="5" key="1">
    <citation type="submission" date="2018-06" db="EMBL/GenBank/DDBJ databases">
        <title>Genome assembly of Danube salmon.</title>
        <authorList>
            <person name="Macqueen D.J."/>
            <person name="Gundappa M.K."/>
        </authorList>
    </citation>
    <scope>NUCLEOTIDE SEQUENCE [LARGE SCALE GENOMIC DNA]</scope>
</reference>
<dbReference type="PANTHER" id="PTHR10574:SF274">
    <property type="entry name" value="USHERIN"/>
    <property type="match status" value="1"/>
</dbReference>
<reference evidence="4" key="2">
    <citation type="submission" date="2025-08" db="UniProtKB">
        <authorList>
            <consortium name="Ensembl"/>
        </authorList>
    </citation>
    <scope>IDENTIFICATION</scope>
</reference>
<proteinExistence type="predicted"/>
<evidence type="ECO:0000256" key="1">
    <source>
        <dbReference type="ARBA" id="ARBA00023157"/>
    </source>
</evidence>
<dbReference type="GO" id="GO:0009888">
    <property type="term" value="P:tissue development"/>
    <property type="evidence" value="ECO:0007669"/>
    <property type="project" value="TreeGrafter"/>
</dbReference>
<name>A0A4W5JQN6_9TELE</name>
<reference evidence="4" key="3">
    <citation type="submission" date="2025-09" db="UniProtKB">
        <authorList>
            <consortium name="Ensembl"/>
        </authorList>
    </citation>
    <scope>IDENTIFICATION</scope>
</reference>
<evidence type="ECO:0000313" key="4">
    <source>
        <dbReference type="Ensembl" id="ENSHHUP00000005967.1"/>
    </source>
</evidence>
<dbReference type="PROSITE" id="PS51117">
    <property type="entry name" value="LAMININ_NTER"/>
    <property type="match status" value="1"/>
</dbReference>
<dbReference type="Ensembl" id="ENSHHUT00000006150.1">
    <property type="protein sequence ID" value="ENSHHUP00000005967.1"/>
    <property type="gene ID" value="ENSHHUG00000003688.1"/>
</dbReference>
<dbReference type="GO" id="GO:0009887">
    <property type="term" value="P:animal organ morphogenesis"/>
    <property type="evidence" value="ECO:0007669"/>
    <property type="project" value="TreeGrafter"/>
</dbReference>
<protein>
    <recommendedName>
        <fullName evidence="3">Laminin N-terminal domain-containing protein</fullName>
    </recommendedName>
</protein>
<feature type="domain" description="Laminin N-terminal" evidence="3">
    <location>
        <begin position="1"/>
        <end position="191"/>
    </location>
</feature>